<protein>
    <recommendedName>
        <fullName evidence="1">NACHT domain-containing protein</fullName>
    </recommendedName>
</protein>
<dbReference type="EMBL" id="JAVDWR010000009">
    <property type="protein sequence ID" value="MDR7121846.1"/>
    <property type="molecule type" value="Genomic_DNA"/>
</dbReference>
<accession>A0ABU1W1N0</accession>
<name>A0ABU1W1N0_9GAMM</name>
<dbReference type="Gene3D" id="3.40.50.300">
    <property type="entry name" value="P-loop containing nucleotide triphosphate hydrolases"/>
    <property type="match status" value="1"/>
</dbReference>
<gene>
    <name evidence="2" type="ORF">J2W69_002803</name>
</gene>
<reference evidence="2 3" key="1">
    <citation type="submission" date="2023-07" db="EMBL/GenBank/DDBJ databases">
        <title>Sorghum-associated microbial communities from plants grown in Nebraska, USA.</title>
        <authorList>
            <person name="Schachtman D."/>
        </authorList>
    </citation>
    <scope>NUCLEOTIDE SEQUENCE [LARGE SCALE GENOMIC DNA]</scope>
    <source>
        <strain evidence="2 3">4138</strain>
    </source>
</reference>
<dbReference type="Proteomes" id="UP001257909">
    <property type="component" value="Unassembled WGS sequence"/>
</dbReference>
<proteinExistence type="predicted"/>
<dbReference type="Pfam" id="PF05729">
    <property type="entry name" value="NACHT"/>
    <property type="match status" value="1"/>
</dbReference>
<dbReference type="PANTHER" id="PTHR46844:SF1">
    <property type="entry name" value="SLR5058 PROTEIN"/>
    <property type="match status" value="1"/>
</dbReference>
<dbReference type="SUPFAM" id="SSF52540">
    <property type="entry name" value="P-loop containing nucleoside triphosphate hydrolases"/>
    <property type="match status" value="1"/>
</dbReference>
<keyword evidence="3" id="KW-1185">Reference proteome</keyword>
<evidence type="ECO:0000313" key="3">
    <source>
        <dbReference type="Proteomes" id="UP001257909"/>
    </source>
</evidence>
<dbReference type="InterPro" id="IPR027417">
    <property type="entry name" value="P-loop_NTPase"/>
</dbReference>
<dbReference type="PANTHER" id="PTHR46844">
    <property type="entry name" value="SLR5058 PROTEIN"/>
    <property type="match status" value="1"/>
</dbReference>
<feature type="domain" description="NACHT" evidence="1">
    <location>
        <begin position="112"/>
        <end position="246"/>
    </location>
</feature>
<dbReference type="RefSeq" id="WP_310279499.1">
    <property type="nucleotide sequence ID" value="NZ_JAVDWR010000009.1"/>
</dbReference>
<organism evidence="2 3">
    <name type="scientific">Rheinheimera soli</name>
    <dbReference type="NCBI Taxonomy" id="443616"/>
    <lineage>
        <taxon>Bacteria</taxon>
        <taxon>Pseudomonadati</taxon>
        <taxon>Pseudomonadota</taxon>
        <taxon>Gammaproteobacteria</taxon>
        <taxon>Chromatiales</taxon>
        <taxon>Chromatiaceae</taxon>
        <taxon>Rheinheimera</taxon>
    </lineage>
</organism>
<evidence type="ECO:0000313" key="2">
    <source>
        <dbReference type="EMBL" id="MDR7121846.1"/>
    </source>
</evidence>
<dbReference type="InterPro" id="IPR007111">
    <property type="entry name" value="NACHT_NTPase"/>
</dbReference>
<evidence type="ECO:0000259" key="1">
    <source>
        <dbReference type="Pfam" id="PF05729"/>
    </source>
</evidence>
<sequence>MLETITLEKSIQAALPIATSLYEKNIKPILESELIKFFKKKIEIGKFKSNQISYIASIAGQSSIINTIAFQNAPKKLDDLYIPLTISKVANNEKIKITNTTDIFKKDKKVLIADNAGMGKSTIAKRVIHNVIKKGDSIPVFVELRKLQNSDIENYISTLLKIEKDCLVDVLKKMPLVFIFDGIDELETSITKDSIESIKGFINKLEHHKFLVTSRHEIYLSEFHDFLRYNIEPMTKNESFTLINKYDPTGMIATKLISGIKNANDNNINDFLSTPLYVSLLFCSYRHKTVIPQKKFMFYSQVYEALFESHDLSKDVGYVRKKHSSLDSVEFHTILRRLGFFCLKNGGKIEFMKDELEIIISGIIKECPDISCSSSNFVKDITTTVPLFVKEGSNIRWSHKSLMEYFAAMFICHDAKEKSHEVLLKMYHSTSWHKYINVFELCADINYTIFKSSIAETVLSEYISKYEEYSKKQGEHFKPKLSSERFCLSYGSKIRVVSLANFNGDSALRSIIEEDDSSSDHKIFHSIISMNSNPIVVTTYRGKESYILKIIATKAGCDEIKRNRDISISDFAEKIHTQCKENNHMNYSIEDSTSFLNKEENFEAANEILKYQHIALLPIDLAKDILESIRRDRTDGIDSLLQGF</sequence>
<comment type="caution">
    <text evidence="2">The sequence shown here is derived from an EMBL/GenBank/DDBJ whole genome shotgun (WGS) entry which is preliminary data.</text>
</comment>